<dbReference type="AlphaFoldDB" id="A0AAV2T4F9"/>
<dbReference type="Proteomes" id="UP001497525">
    <property type="component" value="Unassembled WGS sequence"/>
</dbReference>
<evidence type="ECO:0000313" key="3">
    <source>
        <dbReference type="Proteomes" id="UP001497525"/>
    </source>
</evidence>
<comment type="caution">
    <text evidence="2">The sequence shown here is derived from an EMBL/GenBank/DDBJ whole genome shotgun (WGS) entry which is preliminary data.</text>
</comment>
<sequence length="107" mass="12247">MTILDLFCFGRKKSPDDRPQGVAEHLQLYSACIRNPQPASVVQMIETEEDLGTASKPGTWPNEYRGDVENEKEKRTKHVLSRAEMRKLRAQSNLQLYKFSLPLVADK</sequence>
<protein>
    <submittedName>
        <fullName evidence="2">Uncharacterized protein</fullName>
    </submittedName>
</protein>
<gene>
    <name evidence="2" type="ORF">CDAUBV1_LOCUS3179</name>
</gene>
<organism evidence="2 3">
    <name type="scientific">Calicophoron daubneyi</name>
    <name type="common">Rumen fluke</name>
    <name type="synonym">Paramphistomum daubneyi</name>
    <dbReference type="NCBI Taxonomy" id="300641"/>
    <lineage>
        <taxon>Eukaryota</taxon>
        <taxon>Metazoa</taxon>
        <taxon>Spiralia</taxon>
        <taxon>Lophotrochozoa</taxon>
        <taxon>Platyhelminthes</taxon>
        <taxon>Trematoda</taxon>
        <taxon>Digenea</taxon>
        <taxon>Plagiorchiida</taxon>
        <taxon>Pronocephalata</taxon>
        <taxon>Paramphistomoidea</taxon>
        <taxon>Paramphistomidae</taxon>
        <taxon>Calicophoron</taxon>
    </lineage>
</organism>
<evidence type="ECO:0000256" key="1">
    <source>
        <dbReference type="SAM" id="MobiDB-lite"/>
    </source>
</evidence>
<evidence type="ECO:0000313" key="2">
    <source>
        <dbReference type="EMBL" id="CAL5130981.1"/>
    </source>
</evidence>
<proteinExistence type="predicted"/>
<name>A0AAV2T4F9_CALDB</name>
<feature type="compositionally biased region" description="Basic and acidic residues" evidence="1">
    <location>
        <begin position="64"/>
        <end position="74"/>
    </location>
</feature>
<accession>A0AAV2T4F9</accession>
<feature type="region of interest" description="Disordered" evidence="1">
    <location>
        <begin position="50"/>
        <end position="78"/>
    </location>
</feature>
<reference evidence="2" key="1">
    <citation type="submission" date="2024-06" db="EMBL/GenBank/DDBJ databases">
        <authorList>
            <person name="Liu X."/>
            <person name="Lenzi L."/>
            <person name="Haldenby T S."/>
            <person name="Uol C."/>
        </authorList>
    </citation>
    <scope>NUCLEOTIDE SEQUENCE</scope>
</reference>
<dbReference type="EMBL" id="CAXLJL010000079">
    <property type="protein sequence ID" value="CAL5130981.1"/>
    <property type="molecule type" value="Genomic_DNA"/>
</dbReference>